<evidence type="ECO:0000313" key="3">
    <source>
        <dbReference type="Proteomes" id="UP001172457"/>
    </source>
</evidence>
<comment type="caution">
    <text evidence="2">The sequence shown here is derived from an EMBL/GenBank/DDBJ whole genome shotgun (WGS) entry which is preliminary data.</text>
</comment>
<organism evidence="2 3">
    <name type="scientific">Centaurea solstitialis</name>
    <name type="common">yellow star-thistle</name>
    <dbReference type="NCBI Taxonomy" id="347529"/>
    <lineage>
        <taxon>Eukaryota</taxon>
        <taxon>Viridiplantae</taxon>
        <taxon>Streptophyta</taxon>
        <taxon>Embryophyta</taxon>
        <taxon>Tracheophyta</taxon>
        <taxon>Spermatophyta</taxon>
        <taxon>Magnoliopsida</taxon>
        <taxon>eudicotyledons</taxon>
        <taxon>Gunneridae</taxon>
        <taxon>Pentapetalae</taxon>
        <taxon>asterids</taxon>
        <taxon>campanulids</taxon>
        <taxon>Asterales</taxon>
        <taxon>Asteraceae</taxon>
        <taxon>Carduoideae</taxon>
        <taxon>Cardueae</taxon>
        <taxon>Centaureinae</taxon>
        <taxon>Centaurea</taxon>
    </lineage>
</organism>
<dbReference type="Proteomes" id="UP001172457">
    <property type="component" value="Chromosome 7"/>
</dbReference>
<sequence length="481" mass="53207">MDIGDGAGKPTSSSLSRPPTAYPTLLKPGMPPASNPSTHDSRYIYRLHRGFRVEFSVAALNLSSNSHGQGSILNFLFCPYCIRFIRFSSAFGPLESSFKKAAKDFEHRWPGGKNGGKTGEIAMGNEGKVELFGVKKRNGQGVVGDDRKKGHSWVFSCKTMSGIGDRKVVVSKKELDVRDCSKEDGTCINCMQFAVTWSLLVSSFVQAVPGPFRNGKKKIQKRTNGDKICKHIHVSEYKSKNSRDRNDFMSKRAFPQDASGDTKKTELKSGLILLPCEETLEIKDGNNMSLEHFLGFVFDQLALNLQKFELGVQESGTRNATYLQFLHIQASGFLGNLKFARVGGVPSGIVDLSSSAKGEGDDNVSSNVTEENVSSFSQRMANGLLSIPLSNVERLRSTLSTVSLTELIELVPQLGRSPKDHPDKKKLFRSRISSDTQRQKEGDFLRSWIEMAMGKSLWKISRSLLERGSFLEICSRNDATH</sequence>
<reference evidence="2" key="1">
    <citation type="submission" date="2023-03" db="EMBL/GenBank/DDBJ databases">
        <title>Chromosome-scale reference genome and RAD-based genetic map of yellow starthistle (Centaurea solstitialis) reveal putative structural variation and QTLs associated with invader traits.</title>
        <authorList>
            <person name="Reatini B."/>
            <person name="Cang F.A."/>
            <person name="Jiang Q."/>
            <person name="Mckibben M.T.W."/>
            <person name="Barker M.S."/>
            <person name="Rieseberg L.H."/>
            <person name="Dlugosch K.M."/>
        </authorList>
    </citation>
    <scope>NUCLEOTIDE SEQUENCE</scope>
    <source>
        <strain evidence="2">CAN-66</strain>
        <tissue evidence="2">Leaf</tissue>
    </source>
</reference>
<dbReference type="EMBL" id="JARYMX010000007">
    <property type="protein sequence ID" value="KAJ9539953.1"/>
    <property type="molecule type" value="Genomic_DNA"/>
</dbReference>
<feature type="region of interest" description="Disordered" evidence="1">
    <location>
        <begin position="415"/>
        <end position="434"/>
    </location>
</feature>
<evidence type="ECO:0000256" key="1">
    <source>
        <dbReference type="SAM" id="MobiDB-lite"/>
    </source>
</evidence>
<feature type="compositionally biased region" description="Basic and acidic residues" evidence="1">
    <location>
        <begin position="240"/>
        <end position="250"/>
    </location>
</feature>
<proteinExistence type="predicted"/>
<evidence type="ECO:0000313" key="2">
    <source>
        <dbReference type="EMBL" id="KAJ9539953.1"/>
    </source>
</evidence>
<dbReference type="AlphaFoldDB" id="A0AA38SCR0"/>
<protein>
    <submittedName>
        <fullName evidence="2">Uncharacterized protein</fullName>
    </submittedName>
</protein>
<keyword evidence="3" id="KW-1185">Reference proteome</keyword>
<name>A0AA38SCR0_9ASTR</name>
<accession>A0AA38SCR0</accession>
<feature type="region of interest" description="Disordered" evidence="1">
    <location>
        <begin position="240"/>
        <end position="262"/>
    </location>
</feature>
<gene>
    <name evidence="2" type="ORF">OSB04_026459</name>
</gene>
<feature type="region of interest" description="Disordered" evidence="1">
    <location>
        <begin position="1"/>
        <end position="38"/>
    </location>
</feature>